<dbReference type="RefSeq" id="WP_077278735.1">
    <property type="nucleotide sequence ID" value="NZ_MVBK01000046.1"/>
</dbReference>
<dbReference type="SUPFAM" id="SSF56024">
    <property type="entry name" value="Phospholipase D/nuclease"/>
    <property type="match status" value="1"/>
</dbReference>
<keyword evidence="3" id="KW-1185">Reference proteome</keyword>
<dbReference type="AlphaFoldDB" id="A0A1V3NHX5"/>
<accession>A0A1V3NHX5</accession>
<comment type="caution">
    <text evidence="2">The sequence shown here is derived from an EMBL/GenBank/DDBJ whole genome shotgun (WGS) entry which is preliminary data.</text>
</comment>
<evidence type="ECO:0000313" key="3">
    <source>
        <dbReference type="Proteomes" id="UP000189462"/>
    </source>
</evidence>
<reference evidence="2 3" key="1">
    <citation type="submission" date="2017-02" db="EMBL/GenBank/DDBJ databases">
        <title>Genomic diversity within the haloalkaliphilic genus Thioalkalivibrio.</title>
        <authorList>
            <person name="Ahn A.-C."/>
            <person name="Meier-Kolthoff J."/>
            <person name="Overmars L."/>
            <person name="Richter M."/>
            <person name="Woyke T."/>
            <person name="Sorokin D.Y."/>
            <person name="Muyzer G."/>
        </authorList>
    </citation>
    <scope>NUCLEOTIDE SEQUENCE [LARGE SCALE GENOMIC DNA]</scope>
    <source>
        <strain evidence="2 3">ALJD</strain>
    </source>
</reference>
<dbReference type="Proteomes" id="UP000189462">
    <property type="component" value="Unassembled WGS sequence"/>
</dbReference>
<gene>
    <name evidence="2" type="ORF">B1C78_08545</name>
</gene>
<organism evidence="2 3">
    <name type="scientific">Thioalkalivibrio denitrificans</name>
    <dbReference type="NCBI Taxonomy" id="108003"/>
    <lineage>
        <taxon>Bacteria</taxon>
        <taxon>Pseudomonadati</taxon>
        <taxon>Pseudomonadota</taxon>
        <taxon>Gammaproteobacteria</taxon>
        <taxon>Chromatiales</taxon>
        <taxon>Ectothiorhodospiraceae</taxon>
        <taxon>Thioalkalivibrio</taxon>
    </lineage>
</organism>
<proteinExistence type="predicted"/>
<dbReference type="InterPro" id="IPR057691">
    <property type="entry name" value="DUF7931"/>
</dbReference>
<evidence type="ECO:0000259" key="1">
    <source>
        <dbReference type="Pfam" id="PF25559"/>
    </source>
</evidence>
<dbReference type="STRING" id="108003.B1C78_08545"/>
<dbReference type="EMBL" id="MVBK01000046">
    <property type="protein sequence ID" value="OOG24543.1"/>
    <property type="molecule type" value="Genomic_DNA"/>
</dbReference>
<feature type="domain" description="DUF7931" evidence="1">
    <location>
        <begin position="34"/>
        <end position="170"/>
    </location>
</feature>
<evidence type="ECO:0000313" key="2">
    <source>
        <dbReference type="EMBL" id="OOG24543.1"/>
    </source>
</evidence>
<dbReference type="Pfam" id="PF25559">
    <property type="entry name" value="DUF7931"/>
    <property type="match status" value="1"/>
</dbReference>
<sequence length="172" mass="19486">MPEKDNREPTAREPAGPQRLEGLAAITGFVHTQIAEARRRIWILSPDLAPAVYDHAAMADAVSALARRSRHSDVRILIQDSRSLPPEGHRLVDLALRMSSRIQLRRRSPDDPSLVESLMLVDDRAYLHQPRAADPVALADANAPPRVRTFEDRFRTFWTHAVPDPELRRLKI</sequence>
<name>A0A1V3NHX5_9GAMM</name>
<protein>
    <recommendedName>
        <fullName evidence="1">DUF7931 domain-containing protein</fullName>
    </recommendedName>
</protein>
<dbReference type="OrthoDB" id="6080223at2"/>